<evidence type="ECO:0000313" key="2">
    <source>
        <dbReference type="EMBL" id="RHC56328.1"/>
    </source>
</evidence>
<dbReference type="NCBIfam" id="TIGR03798">
    <property type="entry name" value="leader_Nif11"/>
    <property type="match status" value="1"/>
</dbReference>
<dbReference type="EMBL" id="QSHZ01000009">
    <property type="protein sequence ID" value="RHC56328.1"/>
    <property type="molecule type" value="Genomic_DNA"/>
</dbReference>
<evidence type="ECO:0000313" key="3">
    <source>
        <dbReference type="Proteomes" id="UP000283975"/>
    </source>
</evidence>
<dbReference type="Pfam" id="PF07862">
    <property type="entry name" value="Nif11"/>
    <property type="match status" value="1"/>
</dbReference>
<dbReference type="Proteomes" id="UP000283975">
    <property type="component" value="Unassembled WGS sequence"/>
</dbReference>
<dbReference type="InterPro" id="IPR012903">
    <property type="entry name" value="Nif11"/>
</dbReference>
<gene>
    <name evidence="2" type="ORF">DW839_10285</name>
</gene>
<comment type="caution">
    <text evidence="2">The sequence shown here is derived from an EMBL/GenBank/DDBJ whole genome shotgun (WGS) entry which is preliminary data.</text>
</comment>
<protein>
    <submittedName>
        <fullName evidence="2">Nif11-like leader peptide family natural product</fullName>
    </submittedName>
</protein>
<reference evidence="2 3" key="1">
    <citation type="submission" date="2018-08" db="EMBL/GenBank/DDBJ databases">
        <title>A genome reference for cultivated species of the human gut microbiota.</title>
        <authorList>
            <person name="Zou Y."/>
            <person name="Xue W."/>
            <person name="Luo G."/>
        </authorList>
    </citation>
    <scope>NUCLEOTIDE SEQUENCE [LARGE SCALE GENOMIC DNA]</scope>
    <source>
        <strain evidence="2 3">AM35-14</strain>
    </source>
</reference>
<dbReference type="RefSeq" id="WP_117625526.1">
    <property type="nucleotide sequence ID" value="NZ_JADMVR010000002.1"/>
</dbReference>
<dbReference type="InterPro" id="IPR022516">
    <property type="entry name" value="CHP03798_Ocin"/>
</dbReference>
<organism evidence="2 3">
    <name type="scientific">Enterocloster bolteae</name>
    <dbReference type="NCBI Taxonomy" id="208479"/>
    <lineage>
        <taxon>Bacteria</taxon>
        <taxon>Bacillati</taxon>
        <taxon>Bacillota</taxon>
        <taxon>Clostridia</taxon>
        <taxon>Lachnospirales</taxon>
        <taxon>Lachnospiraceae</taxon>
        <taxon>Enterocloster</taxon>
    </lineage>
</organism>
<name>A0A414AWN8_9FIRM</name>
<feature type="domain" description="Nif11" evidence="1">
    <location>
        <begin position="1"/>
        <end position="45"/>
    </location>
</feature>
<accession>A0A414AWN8</accession>
<evidence type="ECO:0000259" key="1">
    <source>
        <dbReference type="Pfam" id="PF07862"/>
    </source>
</evidence>
<proteinExistence type="predicted"/>
<sequence>MSKAALNRFMEKAASNPVLAGKLEALEQQHLMQIVSLAQERGIDLVPEDFVESAIPLNDEQTEAAAGGYNATAIKPI</sequence>
<dbReference type="AlphaFoldDB" id="A0A414AWN8"/>